<dbReference type="EMBL" id="CACRXK020007040">
    <property type="protein sequence ID" value="CAB4011138.1"/>
    <property type="molecule type" value="Genomic_DNA"/>
</dbReference>
<name>A0A7D9EKJ3_PARCT</name>
<dbReference type="CDD" id="cd00086">
    <property type="entry name" value="homeodomain"/>
    <property type="match status" value="1"/>
</dbReference>
<dbReference type="OrthoDB" id="3225452at2759"/>
<dbReference type="InterPro" id="IPR009057">
    <property type="entry name" value="Homeodomain-like_sf"/>
</dbReference>
<dbReference type="Proteomes" id="UP001152795">
    <property type="component" value="Unassembled WGS sequence"/>
</dbReference>
<evidence type="ECO:0000313" key="9">
    <source>
        <dbReference type="EMBL" id="CAB4011138.1"/>
    </source>
</evidence>
<accession>A0A7D9EKJ3</accession>
<evidence type="ECO:0000256" key="4">
    <source>
        <dbReference type="ARBA" id="ARBA00023155"/>
    </source>
</evidence>
<dbReference type="SUPFAM" id="SSF46689">
    <property type="entry name" value="Homeodomain-like"/>
    <property type="match status" value="1"/>
</dbReference>
<feature type="DNA-binding region" description="Homeobox" evidence="6">
    <location>
        <begin position="64"/>
        <end position="123"/>
    </location>
</feature>
<evidence type="ECO:0000256" key="2">
    <source>
        <dbReference type="ARBA" id="ARBA00022473"/>
    </source>
</evidence>
<organism evidence="9 10">
    <name type="scientific">Paramuricea clavata</name>
    <name type="common">Red gorgonian</name>
    <name type="synonym">Violescent sea-whip</name>
    <dbReference type="NCBI Taxonomy" id="317549"/>
    <lineage>
        <taxon>Eukaryota</taxon>
        <taxon>Metazoa</taxon>
        <taxon>Cnidaria</taxon>
        <taxon>Anthozoa</taxon>
        <taxon>Octocorallia</taxon>
        <taxon>Malacalcyonacea</taxon>
        <taxon>Plexauridae</taxon>
        <taxon>Paramuricea</taxon>
    </lineage>
</organism>
<gene>
    <name evidence="9" type="ORF">PACLA_8A014372</name>
</gene>
<dbReference type="PANTHER" id="PTHR45793:SF5">
    <property type="entry name" value="HOMEOTIC PROTEIN OCELLILESS"/>
    <property type="match status" value="1"/>
</dbReference>
<evidence type="ECO:0000256" key="1">
    <source>
        <dbReference type="ARBA" id="ARBA00004123"/>
    </source>
</evidence>
<comment type="subcellular location">
    <subcellularLocation>
        <location evidence="1 6 7">Nucleus</location>
    </subcellularLocation>
</comment>
<comment type="caution">
    <text evidence="9">The sequence shown here is derived from an EMBL/GenBank/DDBJ whole genome shotgun (WGS) entry which is preliminary data.</text>
</comment>
<feature type="region of interest" description="Disordered" evidence="8">
    <location>
        <begin position="125"/>
        <end position="165"/>
    </location>
</feature>
<dbReference type="AlphaFoldDB" id="A0A7D9EKJ3"/>
<dbReference type="SMART" id="SM00389">
    <property type="entry name" value="HOX"/>
    <property type="match status" value="1"/>
</dbReference>
<evidence type="ECO:0000256" key="3">
    <source>
        <dbReference type="ARBA" id="ARBA00023125"/>
    </source>
</evidence>
<feature type="compositionally biased region" description="Basic and acidic residues" evidence="8">
    <location>
        <begin position="125"/>
        <end position="151"/>
    </location>
</feature>
<dbReference type="Gene3D" id="1.10.10.60">
    <property type="entry name" value="Homeodomain-like"/>
    <property type="match status" value="1"/>
</dbReference>
<dbReference type="InterPro" id="IPR017970">
    <property type="entry name" value="Homeobox_CS"/>
</dbReference>
<dbReference type="InterPro" id="IPR001356">
    <property type="entry name" value="HD"/>
</dbReference>
<keyword evidence="4 6" id="KW-0371">Homeobox</keyword>
<keyword evidence="2" id="KW-0217">Developmental protein</keyword>
<protein>
    <submittedName>
        <fullName evidence="9">Homeobox goosecoid</fullName>
    </submittedName>
</protein>
<keyword evidence="10" id="KW-1185">Reference proteome</keyword>
<sequence length="165" mass="19277">MACPFSIHSIDSILAGPTHRPNLVKLKPATVHIQPWQFIINPRQSTGSTELRFSPFPLSTRKRRKRYRTIFSETQIELLEELYKTTQYPDLYQRESVALQAGLHEDRVEVWFKNRRARARKVKRAIEKKTSEAKNNENIATEKEKGKAEESEKTEEENIANKCHD</sequence>
<dbReference type="PANTHER" id="PTHR45793">
    <property type="entry name" value="HOMEOBOX PROTEIN"/>
    <property type="match status" value="1"/>
</dbReference>
<keyword evidence="5 6" id="KW-0539">Nucleus</keyword>
<keyword evidence="3 6" id="KW-0238">DNA-binding</keyword>
<dbReference type="PROSITE" id="PS50071">
    <property type="entry name" value="HOMEOBOX_2"/>
    <property type="match status" value="1"/>
</dbReference>
<proteinExistence type="predicted"/>
<dbReference type="Pfam" id="PF00046">
    <property type="entry name" value="Homeodomain"/>
    <property type="match status" value="1"/>
</dbReference>
<dbReference type="GO" id="GO:0000981">
    <property type="term" value="F:DNA-binding transcription factor activity, RNA polymerase II-specific"/>
    <property type="evidence" value="ECO:0007669"/>
    <property type="project" value="InterPro"/>
</dbReference>
<dbReference type="GO" id="GO:0000978">
    <property type="term" value="F:RNA polymerase II cis-regulatory region sequence-specific DNA binding"/>
    <property type="evidence" value="ECO:0007669"/>
    <property type="project" value="TreeGrafter"/>
</dbReference>
<evidence type="ECO:0000256" key="6">
    <source>
        <dbReference type="PROSITE-ProRule" id="PRU00108"/>
    </source>
</evidence>
<dbReference type="PROSITE" id="PS00027">
    <property type="entry name" value="HOMEOBOX_1"/>
    <property type="match status" value="1"/>
</dbReference>
<evidence type="ECO:0000256" key="8">
    <source>
        <dbReference type="SAM" id="MobiDB-lite"/>
    </source>
</evidence>
<reference evidence="9" key="1">
    <citation type="submission" date="2020-04" db="EMBL/GenBank/DDBJ databases">
        <authorList>
            <person name="Alioto T."/>
            <person name="Alioto T."/>
            <person name="Gomez Garrido J."/>
        </authorList>
    </citation>
    <scope>NUCLEOTIDE SEQUENCE</scope>
    <source>
        <strain evidence="9">A484AB</strain>
    </source>
</reference>
<evidence type="ECO:0000313" key="10">
    <source>
        <dbReference type="Proteomes" id="UP001152795"/>
    </source>
</evidence>
<dbReference type="GO" id="GO:0005634">
    <property type="term" value="C:nucleus"/>
    <property type="evidence" value="ECO:0007669"/>
    <property type="project" value="UniProtKB-SubCell"/>
</dbReference>
<evidence type="ECO:0000256" key="5">
    <source>
        <dbReference type="ARBA" id="ARBA00023242"/>
    </source>
</evidence>
<evidence type="ECO:0000256" key="7">
    <source>
        <dbReference type="RuleBase" id="RU000682"/>
    </source>
</evidence>